<keyword evidence="1" id="KW-0677">Repeat</keyword>
<dbReference type="PANTHER" id="PTHR24180:SF45">
    <property type="entry name" value="POLY [ADP-RIBOSE] POLYMERASE TANKYRASE"/>
    <property type="match status" value="1"/>
</dbReference>
<dbReference type="Pfam" id="PF13857">
    <property type="entry name" value="Ank_5"/>
    <property type="match status" value="1"/>
</dbReference>
<organism evidence="5 6">
    <name type="scientific">Chrysochromulina tobinii</name>
    <dbReference type="NCBI Taxonomy" id="1460289"/>
    <lineage>
        <taxon>Eukaryota</taxon>
        <taxon>Haptista</taxon>
        <taxon>Haptophyta</taxon>
        <taxon>Prymnesiophyceae</taxon>
        <taxon>Prymnesiales</taxon>
        <taxon>Chrysochromulinaceae</taxon>
        <taxon>Chrysochromulina</taxon>
    </lineage>
</organism>
<evidence type="ECO:0000256" key="1">
    <source>
        <dbReference type="ARBA" id="ARBA00022737"/>
    </source>
</evidence>
<reference evidence="6" key="1">
    <citation type="journal article" date="2015" name="PLoS Genet.">
        <title>Genome Sequence and Transcriptome Analyses of Chrysochromulina tobin: Metabolic Tools for Enhanced Algal Fitness in the Prominent Order Prymnesiales (Haptophyceae).</title>
        <authorList>
            <person name="Hovde B.T."/>
            <person name="Deodato C.R."/>
            <person name="Hunsperger H.M."/>
            <person name="Ryken S.A."/>
            <person name="Yost W."/>
            <person name="Jha R.K."/>
            <person name="Patterson J."/>
            <person name="Monnat R.J. Jr."/>
            <person name="Barlow S.B."/>
            <person name="Starkenburg S.R."/>
            <person name="Cattolico R.A."/>
        </authorList>
    </citation>
    <scope>NUCLEOTIDE SEQUENCE</scope>
    <source>
        <strain evidence="6">CCMP291</strain>
    </source>
</reference>
<dbReference type="PROSITE" id="PS50297">
    <property type="entry name" value="ANK_REP_REGION"/>
    <property type="match status" value="1"/>
</dbReference>
<evidence type="ECO:0000256" key="2">
    <source>
        <dbReference type="ARBA" id="ARBA00023043"/>
    </source>
</evidence>
<feature type="compositionally biased region" description="Basic residues" evidence="4">
    <location>
        <begin position="270"/>
        <end position="283"/>
    </location>
</feature>
<name>A0A0M0K8H8_9EUKA</name>
<dbReference type="Gene3D" id="1.25.40.20">
    <property type="entry name" value="Ankyrin repeat-containing domain"/>
    <property type="match status" value="1"/>
</dbReference>
<dbReference type="EMBL" id="JWZX01001129">
    <property type="protein sequence ID" value="KOO34698.1"/>
    <property type="molecule type" value="Genomic_DNA"/>
</dbReference>
<dbReference type="InterPro" id="IPR002110">
    <property type="entry name" value="Ankyrin_rpt"/>
</dbReference>
<feature type="compositionally biased region" description="Acidic residues" evidence="4">
    <location>
        <begin position="244"/>
        <end position="262"/>
    </location>
</feature>
<protein>
    <submittedName>
        <fullName evidence="5">Uncharacterized protein</fullName>
    </submittedName>
</protein>
<feature type="region of interest" description="Disordered" evidence="4">
    <location>
        <begin position="244"/>
        <end position="283"/>
    </location>
</feature>
<feature type="repeat" description="ANK" evidence="3">
    <location>
        <begin position="170"/>
        <end position="202"/>
    </location>
</feature>
<evidence type="ECO:0000313" key="5">
    <source>
        <dbReference type="EMBL" id="KOO34698.1"/>
    </source>
</evidence>
<dbReference type="InterPro" id="IPR051637">
    <property type="entry name" value="Ank_repeat_dom-contain_49"/>
</dbReference>
<sequence>MSVVATLDDASWAAFLEYKRQVTSPPTDAPLRFKVGDAVRAHVGPNEWAAASVVGLWWRLPAWPPSFFAPYQLRLETDGSLIFAAVDADTFVIGASGPPPEESALDHDPQMTLGWPADVATRLEWEQSGYTPLHVCCMPPAGNEIIAMESCLRSLLRRPLQHPDHNRNRGAETPLHTAIRYSRLECVKLLLAAGANPRALNGQMQTALQMAEFSMEATEATFPWCGPQDKLYILLLAKRVAAELGEEDDDEEEEWVDVEEGEASSSRPVKTIRKGRLNKRMAS</sequence>
<dbReference type="PROSITE" id="PS50088">
    <property type="entry name" value="ANK_REPEAT"/>
    <property type="match status" value="1"/>
</dbReference>
<dbReference type="InterPro" id="IPR036770">
    <property type="entry name" value="Ankyrin_rpt-contain_sf"/>
</dbReference>
<gene>
    <name evidence="5" type="ORF">Ctob_011954</name>
</gene>
<accession>A0A0M0K8H8</accession>
<evidence type="ECO:0000313" key="6">
    <source>
        <dbReference type="Proteomes" id="UP000037460"/>
    </source>
</evidence>
<comment type="caution">
    <text evidence="5">The sequence shown here is derived from an EMBL/GenBank/DDBJ whole genome shotgun (WGS) entry which is preliminary data.</text>
</comment>
<keyword evidence="2 3" id="KW-0040">ANK repeat</keyword>
<dbReference type="SMART" id="SM00248">
    <property type="entry name" value="ANK"/>
    <property type="match status" value="2"/>
</dbReference>
<keyword evidence="6" id="KW-1185">Reference proteome</keyword>
<evidence type="ECO:0000256" key="4">
    <source>
        <dbReference type="SAM" id="MobiDB-lite"/>
    </source>
</evidence>
<evidence type="ECO:0000256" key="3">
    <source>
        <dbReference type="PROSITE-ProRule" id="PRU00023"/>
    </source>
</evidence>
<proteinExistence type="predicted"/>
<dbReference type="AlphaFoldDB" id="A0A0M0K8H8"/>
<dbReference type="SUPFAM" id="SSF48403">
    <property type="entry name" value="Ankyrin repeat"/>
    <property type="match status" value="1"/>
</dbReference>
<dbReference type="OrthoDB" id="5536223at2759"/>
<dbReference type="PANTHER" id="PTHR24180">
    <property type="entry name" value="CYCLIN-DEPENDENT KINASE INHIBITOR 2C-RELATED"/>
    <property type="match status" value="1"/>
</dbReference>
<dbReference type="Proteomes" id="UP000037460">
    <property type="component" value="Unassembled WGS sequence"/>
</dbReference>